<dbReference type="InterPro" id="IPR050671">
    <property type="entry name" value="CD300_family_receptors"/>
</dbReference>
<dbReference type="AlphaFoldDB" id="A0AAV1PCZ4"/>
<evidence type="ECO:0000256" key="2">
    <source>
        <dbReference type="ARBA" id="ARBA00022692"/>
    </source>
</evidence>
<dbReference type="InterPro" id="IPR036179">
    <property type="entry name" value="Ig-like_dom_sf"/>
</dbReference>
<dbReference type="InterPro" id="IPR013106">
    <property type="entry name" value="Ig_V-set"/>
</dbReference>
<dbReference type="EMBL" id="CAWUFR010000118">
    <property type="protein sequence ID" value="CAK6968359.1"/>
    <property type="molecule type" value="Genomic_DNA"/>
</dbReference>
<name>A0AAV1PCZ4_SCOSC</name>
<keyword evidence="2" id="KW-0812">Transmembrane</keyword>
<dbReference type="PANTHER" id="PTHR11860">
    <property type="entry name" value="POLYMERIC-IMMUNOGLOBULIN RECEPTOR"/>
    <property type="match status" value="1"/>
</dbReference>
<dbReference type="Proteomes" id="UP001314229">
    <property type="component" value="Unassembled WGS sequence"/>
</dbReference>
<keyword evidence="3" id="KW-0472">Membrane</keyword>
<evidence type="ECO:0000256" key="3">
    <source>
        <dbReference type="ARBA" id="ARBA00023136"/>
    </source>
</evidence>
<protein>
    <submittedName>
        <fullName evidence="5">Uncharacterized protein LOC121882784</fullName>
    </submittedName>
</protein>
<dbReference type="Gene3D" id="2.60.40.10">
    <property type="entry name" value="Immunoglobulins"/>
    <property type="match status" value="1"/>
</dbReference>
<keyword evidence="6" id="KW-1185">Reference proteome</keyword>
<dbReference type="SUPFAM" id="SSF48726">
    <property type="entry name" value="Immunoglobulin"/>
    <property type="match status" value="1"/>
</dbReference>
<proteinExistence type="predicted"/>
<gene>
    <name evidence="5" type="ORF">FSCOSCO3_A007228</name>
</gene>
<evidence type="ECO:0000313" key="5">
    <source>
        <dbReference type="EMBL" id="CAK6968359.1"/>
    </source>
</evidence>
<feature type="domain" description="Immunoglobulin V-set" evidence="4">
    <location>
        <begin position="3"/>
        <end position="76"/>
    </location>
</feature>
<dbReference type="PANTHER" id="PTHR11860:SF87">
    <property type="entry name" value="CMRF35-LIKE MOLECULE 8"/>
    <property type="match status" value="1"/>
</dbReference>
<dbReference type="GO" id="GO:0004888">
    <property type="term" value="F:transmembrane signaling receptor activity"/>
    <property type="evidence" value="ECO:0007669"/>
    <property type="project" value="TreeGrafter"/>
</dbReference>
<reference evidence="5 6" key="1">
    <citation type="submission" date="2024-01" db="EMBL/GenBank/DDBJ databases">
        <authorList>
            <person name="Alioto T."/>
            <person name="Alioto T."/>
            <person name="Gomez Garrido J."/>
        </authorList>
    </citation>
    <scope>NUCLEOTIDE SEQUENCE [LARGE SCALE GENOMIC DNA]</scope>
</reference>
<evidence type="ECO:0000256" key="1">
    <source>
        <dbReference type="ARBA" id="ARBA00004370"/>
    </source>
</evidence>
<evidence type="ECO:0000259" key="4">
    <source>
        <dbReference type="Pfam" id="PF07686"/>
    </source>
</evidence>
<accession>A0AAV1PCZ4</accession>
<organism evidence="5 6">
    <name type="scientific">Scomber scombrus</name>
    <name type="common">Atlantic mackerel</name>
    <name type="synonym">Scomber vernalis</name>
    <dbReference type="NCBI Taxonomy" id="13677"/>
    <lineage>
        <taxon>Eukaryota</taxon>
        <taxon>Metazoa</taxon>
        <taxon>Chordata</taxon>
        <taxon>Craniata</taxon>
        <taxon>Vertebrata</taxon>
        <taxon>Euteleostomi</taxon>
        <taxon>Actinopterygii</taxon>
        <taxon>Neopterygii</taxon>
        <taxon>Teleostei</taxon>
        <taxon>Neoteleostei</taxon>
        <taxon>Acanthomorphata</taxon>
        <taxon>Pelagiaria</taxon>
        <taxon>Scombriformes</taxon>
        <taxon>Scombridae</taxon>
        <taxon>Scomber</taxon>
    </lineage>
</organism>
<dbReference type="GO" id="GO:0005886">
    <property type="term" value="C:plasma membrane"/>
    <property type="evidence" value="ECO:0007669"/>
    <property type="project" value="TreeGrafter"/>
</dbReference>
<comment type="subcellular location">
    <subcellularLocation>
        <location evidence="1">Membrane</location>
    </subcellularLocation>
</comment>
<dbReference type="InterPro" id="IPR013783">
    <property type="entry name" value="Ig-like_fold"/>
</dbReference>
<sequence length="182" mass="19881">MYFCKGVCSGENILIQSEKKKPAISRRGRYSMEIIRWDGVFNVTIKRLKKADAGEYHCAVEENFKVLIQEVNLQVLDASTVPPGSPSSTTILQTETETLPQGSFLPSAEPSPAAVTLPTTVNKTNQKAARGLTDTTVVIIVSGDYSEEEVRLQSLEPDPESSAQDASQYAAIYQALDPKTLD</sequence>
<comment type="caution">
    <text evidence="5">The sequence shown here is derived from an EMBL/GenBank/DDBJ whole genome shotgun (WGS) entry which is preliminary data.</text>
</comment>
<dbReference type="Pfam" id="PF07686">
    <property type="entry name" value="V-set"/>
    <property type="match status" value="1"/>
</dbReference>
<evidence type="ECO:0000313" key="6">
    <source>
        <dbReference type="Proteomes" id="UP001314229"/>
    </source>
</evidence>